<organism evidence="3 4">
    <name type="scientific">Ruminococcus bromii</name>
    <dbReference type="NCBI Taxonomy" id="40518"/>
    <lineage>
        <taxon>Bacteria</taxon>
        <taxon>Bacillati</taxon>
        <taxon>Bacillota</taxon>
        <taxon>Clostridia</taxon>
        <taxon>Eubacteriales</taxon>
        <taxon>Oscillospiraceae</taxon>
        <taxon>Ruminococcus</taxon>
    </lineage>
</organism>
<dbReference type="EMBL" id="NNSR01000073">
    <property type="protein sequence ID" value="PKD26894.1"/>
    <property type="molecule type" value="Genomic_DNA"/>
</dbReference>
<protein>
    <submittedName>
        <fullName evidence="3">Uncharacterized protein</fullName>
    </submittedName>
</protein>
<evidence type="ECO:0000313" key="4">
    <source>
        <dbReference type="Proteomes" id="UP000233425"/>
    </source>
</evidence>
<dbReference type="SUPFAM" id="SSF49384">
    <property type="entry name" value="Carbohydrate-binding domain"/>
    <property type="match status" value="1"/>
</dbReference>
<dbReference type="Proteomes" id="UP000233425">
    <property type="component" value="Unassembled WGS sequence"/>
</dbReference>
<dbReference type="AlphaFoldDB" id="A0A2N0UIS7"/>
<keyword evidence="2" id="KW-0732">Signal</keyword>
<evidence type="ECO:0000256" key="2">
    <source>
        <dbReference type="SAM" id="SignalP"/>
    </source>
</evidence>
<feature type="chain" id="PRO_5014774196" evidence="2">
    <location>
        <begin position="31"/>
        <end position="708"/>
    </location>
</feature>
<name>A0A2N0UIS7_9FIRM</name>
<gene>
    <name evidence="3" type="ORF">RBATCC27255_01759</name>
</gene>
<accession>A0A2N0UIS7</accession>
<comment type="caution">
    <text evidence="3">The sequence shown here is derived from an EMBL/GenBank/DDBJ whole genome shotgun (WGS) entry which is preliminary data.</text>
</comment>
<feature type="compositionally biased region" description="Low complexity" evidence="1">
    <location>
        <begin position="202"/>
        <end position="239"/>
    </location>
</feature>
<reference evidence="3" key="1">
    <citation type="journal article" date="2018" name="Environ. Microbiol.">
        <title>Sporulation capability and amylosome conservation among diverse human colonic and rumen isolates of the keystone starch-degrader Ruminococcus bromii.</title>
        <authorList>
            <person name="Mukhopadhya I."/>
            <person name="Morais S."/>
            <person name="Laverde-Gomez J."/>
            <person name="Sheridan P.O."/>
            <person name="Walker A.W."/>
            <person name="Kelly W."/>
            <person name="Klieve A.V."/>
            <person name="Ouwerkerk D."/>
            <person name="Duncan S.H."/>
            <person name="Louis P."/>
            <person name="Koropatkin N."/>
            <person name="Cockburn D."/>
            <person name="Kibler R."/>
            <person name="Cooper P.J."/>
            <person name="Sandoval C."/>
            <person name="Crost E."/>
            <person name="Juge N."/>
            <person name="Bayer E.A."/>
            <person name="Flint H.J."/>
        </authorList>
    </citation>
    <scope>NUCLEOTIDE SEQUENCE [LARGE SCALE GENOMIC DNA]</scope>
    <source>
        <strain evidence="3">ATCC 27255</strain>
    </source>
</reference>
<feature type="region of interest" description="Disordered" evidence="1">
    <location>
        <begin position="201"/>
        <end position="240"/>
    </location>
</feature>
<proteinExistence type="predicted"/>
<dbReference type="RefSeq" id="WP_101029678.1">
    <property type="nucleotide sequence ID" value="NZ_CABMMZ010000073.1"/>
</dbReference>
<evidence type="ECO:0000313" key="3">
    <source>
        <dbReference type="EMBL" id="PKD26894.1"/>
    </source>
</evidence>
<keyword evidence="4" id="KW-1185">Reference proteome</keyword>
<dbReference type="InterPro" id="IPR008965">
    <property type="entry name" value="CBM2/CBM3_carb-bd_dom_sf"/>
</dbReference>
<evidence type="ECO:0000256" key="1">
    <source>
        <dbReference type="SAM" id="MobiDB-lite"/>
    </source>
</evidence>
<dbReference type="GO" id="GO:0030246">
    <property type="term" value="F:carbohydrate binding"/>
    <property type="evidence" value="ECO:0007669"/>
    <property type="project" value="InterPro"/>
</dbReference>
<feature type="signal peptide" evidence="2">
    <location>
        <begin position="1"/>
        <end position="30"/>
    </location>
</feature>
<sequence length="708" mass="77147">MKKIQKKLSVVLAVMMVLCMFTALPFSASAAEKTSTNKISVTSNVTDPVSYEYNANTKQVVVTYNLQAKNMILNTQGTLSYDSSVLKLASTNTRNTDFPVFKDTIVWNKTLKNEVLFNCSSLDLYNFKQKSVYCTFTFDVVGSGDTTVDLDVEVLTGTMADSYDDLFNGKDVDITYVNKYGSEKADGAVFTAEAVLVQGEEPTTAPQPTTATQPTTVTQPTTAPATKPTQPATQPTKPVGETTLNFVVPKTVSSPKCWDDGIYLAYSNKYAINTFTKIQLTKTTDFLTPDLKTDKLTAGTYALYTVTLSKEQAEAVSKAIYVVLVNKSNTYKTYVSSKYNLLKAPTGTYSADYNTAKTSLANLNDCTFIMNGEVTTGTSIDGYGTYTGYWTKCTTVYAVAPASTKWKNCWNQGVYIGYSNDYKIGSFNKIKMTRTSTYADVDSKTSQLVSGTYPVYTVTLTEDQVAAIDASTYVIFENASGTYRTYINGKYSVMKAPAGKEYSSEYTKTKAKLADRAKNTFVICDGISTGSSIEGYGTFTGYWSTSEVKIVESTATLYCVFPAPVKGKTAMDKGVYLAYGSSNSPADLTKIEMKKTADKYTPSLKTKALVGGKYSVYSVTLNSDQIEAIDNAKNVVFCNSKGNFRTLLSPGYNVLNAKSGSYSATYNKGTFTTADHNGETFVVCDSKVTGSSTDGYGMFLGYWNLGEK</sequence>